<dbReference type="SMART" id="SM00696">
    <property type="entry name" value="DM9"/>
    <property type="match status" value="1"/>
</dbReference>
<evidence type="ECO:0000313" key="2">
    <source>
        <dbReference type="RefSeq" id="XP_031431589.1"/>
    </source>
</evidence>
<dbReference type="SUPFAM" id="SSF56973">
    <property type="entry name" value="Aerolisin/ETX pore-forming domain"/>
    <property type="match status" value="1"/>
</dbReference>
<keyword evidence="1" id="KW-1185">Reference proteome</keyword>
<dbReference type="GeneID" id="105901667"/>
<dbReference type="RefSeq" id="XP_031431589.1">
    <property type="nucleotide sequence ID" value="XM_031575729.2"/>
</dbReference>
<proteinExistence type="predicted"/>
<reference evidence="2" key="1">
    <citation type="submission" date="2025-08" db="UniProtKB">
        <authorList>
            <consortium name="RefSeq"/>
        </authorList>
    </citation>
    <scope>IDENTIFICATION</scope>
</reference>
<organism evidence="1 2">
    <name type="scientific">Clupea harengus</name>
    <name type="common">Atlantic herring</name>
    <dbReference type="NCBI Taxonomy" id="7950"/>
    <lineage>
        <taxon>Eukaryota</taxon>
        <taxon>Metazoa</taxon>
        <taxon>Chordata</taxon>
        <taxon>Craniata</taxon>
        <taxon>Vertebrata</taxon>
        <taxon>Euteleostomi</taxon>
        <taxon>Actinopterygii</taxon>
        <taxon>Neopterygii</taxon>
        <taxon>Teleostei</taxon>
        <taxon>Clupei</taxon>
        <taxon>Clupeiformes</taxon>
        <taxon>Clupeoidei</taxon>
        <taxon>Clupeidae</taxon>
        <taxon>Clupea</taxon>
    </lineage>
</organism>
<dbReference type="PANTHER" id="PTHR31649">
    <property type="entry name" value="AGAP009604-PA"/>
    <property type="match status" value="1"/>
</dbReference>
<dbReference type="Gene3D" id="2.170.15.10">
    <property type="entry name" value="Proaerolysin, chain A, domain 3"/>
    <property type="match status" value="1"/>
</dbReference>
<dbReference type="OrthoDB" id="1925699at2759"/>
<accession>A0A6P8FXV3</accession>
<dbReference type="InterPro" id="IPR006616">
    <property type="entry name" value="DM9_repeat"/>
</dbReference>
<evidence type="ECO:0000313" key="1">
    <source>
        <dbReference type="Proteomes" id="UP000515152"/>
    </source>
</evidence>
<dbReference type="CDD" id="cd20220">
    <property type="entry name" value="PFM_natterin-3-like"/>
    <property type="match status" value="1"/>
</dbReference>
<dbReference type="KEGG" id="char:105901667"/>
<sequence>MLWLQSEFALKDSKMELADFMILCLLLHGPHHAKSQENPTISKEPDRGPLDPNLKEVKPLNASVDLVADTVDLETPGETTNLRWIPADRRGNKQTIPLNAFSIYNSYTSREEYVCRPRDTCALGFMTEARGFYCYYSLRGHQLLTNNFQFLQNRKNYELLEWRPGQNGSVPKYSIKNCEHNFVGRNKYGLGNVHSVMKVFYLPWEGKEYWYQEYEVLTVNRDPYHLHVSQISYDTKKVNVSTYPSEELMESICMTNNNSKEIVKEVYMQTTHEKENFWEPSLSMPHMLSTNFSAKIPEIVLGRGNGSRGSGAKVWSGYKFRENVTLTLHHTTVIQPGLCCKVKMLGKKTEVTMPFWAQVTKIYLNGTTHKAAVAGNYRSKEMGGIGGESGACVPVETKNVTTERSQPNKPIKPTGAVSTLSPGLGSYAILALSLTAFRVAVY</sequence>
<protein>
    <submittedName>
        <fullName evidence="2">Natterin-3-like</fullName>
    </submittedName>
</protein>
<dbReference type="AlphaFoldDB" id="A0A6P8FXV3"/>
<gene>
    <name evidence="2" type="primary">LOC105901667</name>
</gene>
<dbReference type="Proteomes" id="UP000515152">
    <property type="component" value="Chromosome 11"/>
</dbReference>
<name>A0A6P8FXV3_CLUHA</name>
<dbReference type="PANTHER" id="PTHR31649:SF1">
    <property type="entry name" value="FARNESOIC ACID O-METHYL TRANSFERASE DOMAIN-CONTAINING PROTEIN"/>
    <property type="match status" value="1"/>
</dbReference>